<dbReference type="PROSITE" id="PS51192">
    <property type="entry name" value="HELICASE_ATP_BIND_1"/>
    <property type="match status" value="1"/>
</dbReference>
<keyword evidence="4" id="KW-0547">Nucleotide-binding</keyword>
<gene>
    <name evidence="11" type="ORF">PV399_47080</name>
    <name evidence="12" type="ORF">PV666_50690</name>
</gene>
<keyword evidence="8" id="KW-0051">Antiviral defense</keyword>
<dbReference type="GO" id="GO:0003723">
    <property type="term" value="F:RNA binding"/>
    <property type="evidence" value="ECO:0007669"/>
    <property type="project" value="TreeGrafter"/>
</dbReference>
<dbReference type="EMBL" id="JARAWP010000068">
    <property type="protein sequence ID" value="MDX3026070.1"/>
    <property type="molecule type" value="Genomic_DNA"/>
</dbReference>
<evidence type="ECO:0000256" key="7">
    <source>
        <dbReference type="ARBA" id="ARBA00022840"/>
    </source>
</evidence>
<dbReference type="Pfam" id="PF00270">
    <property type="entry name" value="DEAD"/>
    <property type="match status" value="1"/>
</dbReference>
<dbReference type="InterPro" id="IPR027417">
    <property type="entry name" value="P-loop_NTPase"/>
</dbReference>
<proteinExistence type="inferred from homology"/>
<keyword evidence="11" id="KW-0540">Nuclease</keyword>
<evidence type="ECO:0000313" key="11">
    <source>
        <dbReference type="EMBL" id="MDX2967208.1"/>
    </source>
</evidence>
<dbReference type="GO" id="GO:0046872">
    <property type="term" value="F:metal ion binding"/>
    <property type="evidence" value="ECO:0007669"/>
    <property type="project" value="UniProtKB-KW"/>
</dbReference>
<keyword evidence="13" id="KW-1185">Reference proteome</keyword>
<comment type="similarity">
    <text evidence="2">In the central section; belongs to the CRISPR-associated helicase Cas3 family.</text>
</comment>
<dbReference type="GO" id="GO:0016787">
    <property type="term" value="F:hydrolase activity"/>
    <property type="evidence" value="ECO:0007669"/>
    <property type="project" value="UniProtKB-KW"/>
</dbReference>
<comment type="caution">
    <text evidence="11">The sequence shown here is derived from an EMBL/GenBank/DDBJ whole genome shotgun (WGS) entry which is preliminary data.</text>
</comment>
<dbReference type="PANTHER" id="PTHR47963">
    <property type="entry name" value="DEAD-BOX ATP-DEPENDENT RNA HELICASE 47, MITOCHONDRIAL"/>
    <property type="match status" value="1"/>
</dbReference>
<dbReference type="PANTHER" id="PTHR47963:SF9">
    <property type="entry name" value="CRISPR-ASSOCIATED ENDONUCLEASE_HELICASE CAS3"/>
    <property type="match status" value="1"/>
</dbReference>
<keyword evidence="11" id="KW-0255">Endonuclease</keyword>
<feature type="domain" description="Helicase ATP-binding" evidence="9">
    <location>
        <begin position="227"/>
        <end position="432"/>
    </location>
</feature>
<dbReference type="GO" id="GO:0003724">
    <property type="term" value="F:RNA helicase activity"/>
    <property type="evidence" value="ECO:0007669"/>
    <property type="project" value="TreeGrafter"/>
</dbReference>
<keyword evidence="3" id="KW-0479">Metal-binding</keyword>
<name>A0AAP6BMD0_9ACTN</name>
<evidence type="ECO:0000256" key="2">
    <source>
        <dbReference type="ARBA" id="ARBA00009046"/>
    </source>
</evidence>
<dbReference type="InterPro" id="IPR038257">
    <property type="entry name" value="CRISPR-assoc_Cas3_HD_sf"/>
</dbReference>
<organism evidence="11 14">
    <name type="scientific">Streptomyces acidiscabies</name>
    <dbReference type="NCBI Taxonomy" id="42234"/>
    <lineage>
        <taxon>Bacteria</taxon>
        <taxon>Bacillati</taxon>
        <taxon>Actinomycetota</taxon>
        <taxon>Actinomycetes</taxon>
        <taxon>Kitasatosporales</taxon>
        <taxon>Streptomycetaceae</taxon>
        <taxon>Streptomyces</taxon>
    </lineage>
</organism>
<dbReference type="Pfam" id="PF18019">
    <property type="entry name" value="Cas3_HD"/>
    <property type="match status" value="1"/>
</dbReference>
<keyword evidence="6" id="KW-0347">Helicase</keyword>
<dbReference type="AlphaFoldDB" id="A0AAP6BMD0"/>
<dbReference type="GO" id="GO:0004519">
    <property type="term" value="F:endonuclease activity"/>
    <property type="evidence" value="ECO:0007669"/>
    <property type="project" value="UniProtKB-KW"/>
</dbReference>
<evidence type="ECO:0000256" key="6">
    <source>
        <dbReference type="ARBA" id="ARBA00022806"/>
    </source>
</evidence>
<dbReference type="Gene3D" id="3.40.50.300">
    <property type="entry name" value="P-loop containing nucleotide triphosphate hydrolases"/>
    <property type="match status" value="2"/>
</dbReference>
<dbReference type="GO" id="GO:0051607">
    <property type="term" value="P:defense response to virus"/>
    <property type="evidence" value="ECO:0007669"/>
    <property type="project" value="UniProtKB-KW"/>
</dbReference>
<feature type="domain" description="HD Cas3-type" evidence="10">
    <location>
        <begin position="1"/>
        <end position="172"/>
    </location>
</feature>
<dbReference type="NCBIfam" id="TIGR01596">
    <property type="entry name" value="cas3_HD"/>
    <property type="match status" value="1"/>
</dbReference>
<dbReference type="Gene3D" id="1.10.3210.30">
    <property type="match status" value="1"/>
</dbReference>
<dbReference type="Pfam" id="PF22590">
    <property type="entry name" value="Cas3-like_C_2"/>
    <property type="match status" value="1"/>
</dbReference>
<evidence type="ECO:0000313" key="12">
    <source>
        <dbReference type="EMBL" id="MDX3026070.1"/>
    </source>
</evidence>
<dbReference type="InterPro" id="IPR054712">
    <property type="entry name" value="Cas3-like_dom"/>
</dbReference>
<protein>
    <submittedName>
        <fullName evidence="11">CRISPR-associated endonuclease Cas3</fullName>
    </submittedName>
</protein>
<evidence type="ECO:0000256" key="5">
    <source>
        <dbReference type="ARBA" id="ARBA00022801"/>
    </source>
</evidence>
<dbReference type="SUPFAM" id="SSF52540">
    <property type="entry name" value="P-loop containing nucleoside triphosphate hydrolases"/>
    <property type="match status" value="1"/>
</dbReference>
<sequence>MSGQQHSLEAHLRGSAALARKFGEVFGVGELAEYLALVHDVGKGSCAWQDGLRAVERRGGGKVGVRHKHAGTVLAKQYTHTAFSAVVFGHHGGLPSLESLKTELTKTQRGGEYAGVVEEAVRAVERVVPEIRPQSRLAVPGWLRGLPKADGLLGMDLLVRMLFSCVVDADFLDTAAHFGDGVVRLREPVDMGVLLERYEARRAELLARRAPSPVDAVRESVYGQACAAASGEPGVYVLHVPTGGAKTMAAGAFALRHAAAYGKRRVVMAVPYISITEQNAAVYRQLLDPEPGSGQEAVVLEHHSSVDLDLNEKSLLDGVSDKEREEWERRAHAARLAAENWDAPFVVTTTVRLFESLFSHKPSQMRRLHHLAGSVIVLDEVQSLPDGLLVPILSVLRGLVEHFGVTVLLASATQPSFWDLPRWQGLERKVIVEDPSALFTALRRVTYEWRTGDDVTLESIATEAAGHRQVLTVVATTKDAARFHRHLDERAAEGEVLHLSTRMTGAHRREVIARIKELLASGEAVQVVSTSLIEAGVDLDFPRVYRAWAPAESMQQAAGRCNRDGHLDSGIVVIFRPTDGHQPKSSEYNAAVQATNSFFGPDRAFPDDLKALEKYYPDRYAMQAELGEQIEDFRCKLNFPEVDRLFQMVEDGHSVPVVVIRREEDREKIEAAVAQLQNPVRPCGPEVLRGLQQHTASLPRGEAEQALRSGLAVMVTADLILWLGAYHEQRGLDPDEPEDRTAFTL</sequence>
<keyword evidence="7" id="KW-0067">ATP-binding</keyword>
<keyword evidence="5" id="KW-0378">Hydrolase</keyword>
<dbReference type="CDD" id="cd09641">
    <property type="entry name" value="Cas3''_I"/>
    <property type="match status" value="1"/>
</dbReference>
<reference evidence="11 13" key="1">
    <citation type="journal article" date="2023" name="Microb. Genom.">
        <title>Mesoterricola silvestris gen. nov., sp. nov., Mesoterricola sediminis sp. nov., Geothrix oryzae sp. nov., Geothrix edaphica sp. nov., Geothrix rubra sp. nov., and Geothrix limicola sp. nov., six novel members of Acidobacteriota isolated from soils.</title>
        <authorList>
            <person name="Weisberg A.J."/>
            <person name="Pearce E."/>
            <person name="Kramer C.G."/>
            <person name="Chang J.H."/>
            <person name="Clarke C.R."/>
        </authorList>
    </citation>
    <scope>NUCLEOTIDE SEQUENCE</scope>
    <source>
        <strain evidence="12 13">NB05-1H</strain>
        <strain evidence="11">NRRL_B-16521</strain>
    </source>
</reference>
<dbReference type="InterPro" id="IPR011545">
    <property type="entry name" value="DEAD/DEAH_box_helicase_dom"/>
</dbReference>
<dbReference type="GO" id="GO:0005524">
    <property type="term" value="F:ATP binding"/>
    <property type="evidence" value="ECO:0007669"/>
    <property type="project" value="UniProtKB-KW"/>
</dbReference>
<dbReference type="PROSITE" id="PS51643">
    <property type="entry name" value="HD_CAS3"/>
    <property type="match status" value="1"/>
</dbReference>
<evidence type="ECO:0000256" key="8">
    <source>
        <dbReference type="ARBA" id="ARBA00023118"/>
    </source>
</evidence>
<evidence type="ECO:0000256" key="1">
    <source>
        <dbReference type="ARBA" id="ARBA00006847"/>
    </source>
</evidence>
<dbReference type="InterPro" id="IPR050547">
    <property type="entry name" value="DEAD_box_RNA_helicases"/>
</dbReference>
<dbReference type="EMBL" id="JARAWC010000087">
    <property type="protein sequence ID" value="MDX2967208.1"/>
    <property type="molecule type" value="Genomic_DNA"/>
</dbReference>
<accession>A0AAP6BMD0</accession>
<dbReference type="InterPro" id="IPR006483">
    <property type="entry name" value="CRISPR-assoc_Cas3_HD"/>
</dbReference>
<evidence type="ECO:0000313" key="13">
    <source>
        <dbReference type="Proteomes" id="UP001272987"/>
    </source>
</evidence>
<evidence type="ECO:0000259" key="10">
    <source>
        <dbReference type="PROSITE" id="PS51643"/>
    </source>
</evidence>
<comment type="similarity">
    <text evidence="1">In the N-terminal section; belongs to the CRISPR-associated nuclease Cas3-HD family.</text>
</comment>
<evidence type="ECO:0000259" key="9">
    <source>
        <dbReference type="PROSITE" id="PS51192"/>
    </source>
</evidence>
<dbReference type="CDD" id="cd17930">
    <property type="entry name" value="DEXHc_cas3"/>
    <property type="match status" value="1"/>
</dbReference>
<evidence type="ECO:0000256" key="4">
    <source>
        <dbReference type="ARBA" id="ARBA00022741"/>
    </source>
</evidence>
<dbReference type="Proteomes" id="UP001282288">
    <property type="component" value="Unassembled WGS sequence"/>
</dbReference>
<evidence type="ECO:0000256" key="3">
    <source>
        <dbReference type="ARBA" id="ARBA00022723"/>
    </source>
</evidence>
<dbReference type="Proteomes" id="UP001272987">
    <property type="component" value="Unassembled WGS sequence"/>
</dbReference>
<dbReference type="RefSeq" id="WP_223786326.1">
    <property type="nucleotide sequence ID" value="NZ_CP122369.1"/>
</dbReference>
<dbReference type="InterPro" id="IPR014001">
    <property type="entry name" value="Helicase_ATP-bd"/>
</dbReference>
<evidence type="ECO:0000313" key="14">
    <source>
        <dbReference type="Proteomes" id="UP001282288"/>
    </source>
</evidence>